<sequence length="361" mass="39105">MNGESEALQRTFLKLLQELIPNASPADAEAIRQGLESGKVPGDDSSGVPHDSFTPQVQQLRANDPTISISASCDSEAFSNQRKSSHDLGELPAVQDRFHALLKRRLEAEIQLNPPLFPWEAELHDYDASDAGFAHAAYAAETPVPVSRSRVPAGLWLSQLQSFNLPVALPDAVLAKLFRRCQTAIRSSMREGTKLVHAVEELFPEREQVLNYLAGLVLTAPARSPATAPADAHSLQNYEAAEPAQQMVLSLLAAREILAALTLAVAPQQPVEREWLTDLGALRLTVSYHPEQSNRLRVEGHLPMGGALLLRGGAVEASAHRENAGFLSVELGDVAIAESYELEVALTDTQEAPLVFAIKLS</sequence>
<reference evidence="1" key="1">
    <citation type="journal article" date="2020" name="mSystems">
        <title>Genome- and Community-Level Interaction Insights into Carbon Utilization and Element Cycling Functions of Hydrothermarchaeota in Hydrothermal Sediment.</title>
        <authorList>
            <person name="Zhou Z."/>
            <person name="Liu Y."/>
            <person name="Xu W."/>
            <person name="Pan J."/>
            <person name="Luo Z.H."/>
            <person name="Li M."/>
        </authorList>
    </citation>
    <scope>NUCLEOTIDE SEQUENCE [LARGE SCALE GENOMIC DNA]</scope>
    <source>
        <strain evidence="1">SpSt-418</strain>
    </source>
</reference>
<name>A0A7C3KII7_9CYAN</name>
<dbReference type="AlphaFoldDB" id="A0A7C3KII7"/>
<dbReference type="EMBL" id="DSRU01000277">
    <property type="protein sequence ID" value="HFM99922.1"/>
    <property type="molecule type" value="Genomic_DNA"/>
</dbReference>
<comment type="caution">
    <text evidence="1">The sequence shown here is derived from an EMBL/GenBank/DDBJ whole genome shotgun (WGS) entry which is preliminary data.</text>
</comment>
<proteinExistence type="predicted"/>
<organism evidence="1">
    <name type="scientific">Oscillatoriales cyanobacterium SpSt-418</name>
    <dbReference type="NCBI Taxonomy" id="2282169"/>
    <lineage>
        <taxon>Bacteria</taxon>
        <taxon>Bacillati</taxon>
        <taxon>Cyanobacteriota</taxon>
        <taxon>Cyanophyceae</taxon>
        <taxon>Oscillatoriophycideae</taxon>
        <taxon>Oscillatoriales</taxon>
    </lineage>
</organism>
<evidence type="ECO:0000313" key="1">
    <source>
        <dbReference type="EMBL" id="HFM99922.1"/>
    </source>
</evidence>
<protein>
    <recommendedName>
        <fullName evidence="2">PatU</fullName>
    </recommendedName>
</protein>
<gene>
    <name evidence="1" type="ORF">ENR64_19635</name>
</gene>
<accession>A0A7C3KII7</accession>
<evidence type="ECO:0008006" key="2">
    <source>
        <dbReference type="Google" id="ProtNLM"/>
    </source>
</evidence>